<dbReference type="InterPro" id="IPR036890">
    <property type="entry name" value="HATPase_C_sf"/>
</dbReference>
<comment type="catalytic activity">
    <reaction evidence="1">
        <text>ATP + protein L-histidine = ADP + protein N-phospho-L-histidine.</text>
        <dbReference type="EC" id="2.7.13.3"/>
    </reaction>
</comment>
<evidence type="ECO:0000256" key="1">
    <source>
        <dbReference type="ARBA" id="ARBA00000085"/>
    </source>
</evidence>
<proteinExistence type="predicted"/>
<dbReference type="SMART" id="SM00388">
    <property type="entry name" value="HisKA"/>
    <property type="match status" value="1"/>
</dbReference>
<dbReference type="PROSITE" id="PS50885">
    <property type="entry name" value="HAMP"/>
    <property type="match status" value="1"/>
</dbReference>
<evidence type="ECO:0000256" key="3">
    <source>
        <dbReference type="ARBA" id="ARBA00012438"/>
    </source>
</evidence>
<dbReference type="EC" id="2.7.13.3" evidence="3"/>
<feature type="transmembrane region" description="Helical" evidence="11">
    <location>
        <begin position="7"/>
        <end position="30"/>
    </location>
</feature>
<dbReference type="GO" id="GO:0005886">
    <property type="term" value="C:plasma membrane"/>
    <property type="evidence" value="ECO:0007669"/>
    <property type="project" value="TreeGrafter"/>
</dbReference>
<keyword evidence="8 11" id="KW-1133">Transmembrane helix</keyword>
<reference evidence="14" key="1">
    <citation type="submission" date="2020-12" db="EMBL/GenBank/DDBJ databases">
        <title>Bacterial novel species Flavobacterium sp. SE-1-e isolated from soil.</title>
        <authorList>
            <person name="Jung H.-Y."/>
        </authorList>
    </citation>
    <scope>NUCLEOTIDE SEQUENCE</scope>
    <source>
        <strain evidence="14">SE-1-e</strain>
    </source>
</reference>
<evidence type="ECO:0000256" key="4">
    <source>
        <dbReference type="ARBA" id="ARBA00022553"/>
    </source>
</evidence>
<keyword evidence="9" id="KW-0902">Two-component regulatory system</keyword>
<feature type="transmembrane region" description="Helical" evidence="11">
    <location>
        <begin position="153"/>
        <end position="175"/>
    </location>
</feature>
<dbReference type="SUPFAM" id="SSF55874">
    <property type="entry name" value="ATPase domain of HSP90 chaperone/DNA topoisomerase II/histidine kinase"/>
    <property type="match status" value="1"/>
</dbReference>
<evidence type="ECO:0000256" key="8">
    <source>
        <dbReference type="ARBA" id="ARBA00022989"/>
    </source>
</evidence>
<dbReference type="InterPro" id="IPR004358">
    <property type="entry name" value="Sig_transdc_His_kin-like_C"/>
</dbReference>
<evidence type="ECO:0000256" key="9">
    <source>
        <dbReference type="ARBA" id="ARBA00023012"/>
    </source>
</evidence>
<sequence>MKIRNRLTLLSSVTFSLVFITAAIIIYVAFYQSSQKRIFDNLQRICLLSAIYYLEKDELPITEHIQIREQYNENIQDVLVGIYNENNQVQYGSHLSFNSITPQILKQVRKDKKIKFESKNHFYFGIFYQDNQGDFVVFVQANDQEFKTQNHQLMVIMAVVLLLGLLVIYLLSFFLSKVAYKPVHDIVKQVNAIEASSLDQTMVNLNTKDELQYLTESYNNLLQRLANTFKMQKNFINYVSHEFKTPLASITGHLEVFGQKERSSAEYHETSQKVLQNVQEIEEILNTLLLVSGLKTETGQKEIFRVDELIWDITDKLANNNQLEAGRLKVVFDIKQESKLTVKGNESEIAIAVYNIVENAIKYSEKSIEIQLLLDQEKVQLKITDSGRGINNEDLEHIKETFFRGSNVGKVQGTGLGLSLAAILLAKNNIDFKITSVENEGTTVTLTFAKL</sequence>
<dbReference type="InterPro" id="IPR003661">
    <property type="entry name" value="HisK_dim/P_dom"/>
</dbReference>
<dbReference type="RefSeq" id="WP_200105242.1">
    <property type="nucleotide sequence ID" value="NZ_JAEHFV010000002.1"/>
</dbReference>
<feature type="domain" description="Histidine kinase" evidence="12">
    <location>
        <begin position="238"/>
        <end position="451"/>
    </location>
</feature>
<gene>
    <name evidence="14" type="ORF">I5M07_05610</name>
</gene>
<dbReference type="CDD" id="cd00075">
    <property type="entry name" value="HATPase"/>
    <property type="match status" value="1"/>
</dbReference>
<dbReference type="AlphaFoldDB" id="A0A934PJJ6"/>
<dbReference type="InterPro" id="IPR050428">
    <property type="entry name" value="TCS_sensor_his_kinase"/>
</dbReference>
<dbReference type="Gene3D" id="3.30.565.10">
    <property type="entry name" value="Histidine kinase-like ATPase, C-terminal domain"/>
    <property type="match status" value="1"/>
</dbReference>
<dbReference type="GO" id="GO:0000155">
    <property type="term" value="F:phosphorelay sensor kinase activity"/>
    <property type="evidence" value="ECO:0007669"/>
    <property type="project" value="InterPro"/>
</dbReference>
<dbReference type="PRINTS" id="PR00344">
    <property type="entry name" value="BCTRLSENSOR"/>
</dbReference>
<evidence type="ECO:0000256" key="2">
    <source>
        <dbReference type="ARBA" id="ARBA00004141"/>
    </source>
</evidence>
<protein>
    <recommendedName>
        <fullName evidence="3">histidine kinase</fullName>
        <ecNumber evidence="3">2.7.13.3</ecNumber>
    </recommendedName>
</protein>
<name>A0A934PJJ6_9FLAO</name>
<evidence type="ECO:0000313" key="14">
    <source>
        <dbReference type="EMBL" id="MBK0369311.1"/>
    </source>
</evidence>
<evidence type="ECO:0000313" key="15">
    <source>
        <dbReference type="Proteomes" id="UP000609172"/>
    </source>
</evidence>
<dbReference type="InterPro" id="IPR005467">
    <property type="entry name" value="His_kinase_dom"/>
</dbReference>
<comment type="subcellular location">
    <subcellularLocation>
        <location evidence="2">Membrane</location>
        <topology evidence="2">Multi-pass membrane protein</topology>
    </subcellularLocation>
</comment>
<comment type="caution">
    <text evidence="14">The sequence shown here is derived from an EMBL/GenBank/DDBJ whole genome shotgun (WGS) entry which is preliminary data.</text>
</comment>
<keyword evidence="7 14" id="KW-0418">Kinase</keyword>
<dbReference type="Pfam" id="PF00512">
    <property type="entry name" value="HisKA"/>
    <property type="match status" value="1"/>
</dbReference>
<dbReference type="Gene3D" id="1.10.287.130">
    <property type="match status" value="1"/>
</dbReference>
<dbReference type="PANTHER" id="PTHR45436">
    <property type="entry name" value="SENSOR HISTIDINE KINASE YKOH"/>
    <property type="match status" value="1"/>
</dbReference>
<evidence type="ECO:0000256" key="11">
    <source>
        <dbReference type="SAM" id="Phobius"/>
    </source>
</evidence>
<evidence type="ECO:0000259" key="13">
    <source>
        <dbReference type="PROSITE" id="PS50885"/>
    </source>
</evidence>
<organism evidence="14 15">
    <name type="scientific">Flavobacterium agrisoli</name>
    <dbReference type="NCBI Taxonomy" id="2793066"/>
    <lineage>
        <taxon>Bacteria</taxon>
        <taxon>Pseudomonadati</taxon>
        <taxon>Bacteroidota</taxon>
        <taxon>Flavobacteriia</taxon>
        <taxon>Flavobacteriales</taxon>
        <taxon>Flavobacteriaceae</taxon>
        <taxon>Flavobacterium</taxon>
    </lineage>
</organism>
<dbReference type="Gene3D" id="6.10.340.10">
    <property type="match status" value="1"/>
</dbReference>
<keyword evidence="5" id="KW-0808">Transferase</keyword>
<dbReference type="Proteomes" id="UP000609172">
    <property type="component" value="Unassembled WGS sequence"/>
</dbReference>
<evidence type="ECO:0000256" key="10">
    <source>
        <dbReference type="ARBA" id="ARBA00023136"/>
    </source>
</evidence>
<evidence type="ECO:0000256" key="7">
    <source>
        <dbReference type="ARBA" id="ARBA00022777"/>
    </source>
</evidence>
<dbReference type="CDD" id="cd00082">
    <property type="entry name" value="HisKA"/>
    <property type="match status" value="1"/>
</dbReference>
<dbReference type="SUPFAM" id="SSF158472">
    <property type="entry name" value="HAMP domain-like"/>
    <property type="match status" value="1"/>
</dbReference>
<evidence type="ECO:0000256" key="5">
    <source>
        <dbReference type="ARBA" id="ARBA00022679"/>
    </source>
</evidence>
<dbReference type="PROSITE" id="PS50109">
    <property type="entry name" value="HIS_KIN"/>
    <property type="match status" value="1"/>
</dbReference>
<feature type="domain" description="HAMP" evidence="13">
    <location>
        <begin position="181"/>
        <end position="230"/>
    </location>
</feature>
<dbReference type="InterPro" id="IPR036097">
    <property type="entry name" value="HisK_dim/P_sf"/>
</dbReference>
<dbReference type="InterPro" id="IPR003594">
    <property type="entry name" value="HATPase_dom"/>
</dbReference>
<keyword evidence="4" id="KW-0597">Phosphoprotein</keyword>
<keyword evidence="10 11" id="KW-0472">Membrane</keyword>
<dbReference type="PANTHER" id="PTHR45436:SF15">
    <property type="entry name" value="SENSOR HISTIDINE KINASE CUSS"/>
    <property type="match status" value="1"/>
</dbReference>
<dbReference type="SMART" id="SM00387">
    <property type="entry name" value="HATPase_c"/>
    <property type="match status" value="1"/>
</dbReference>
<dbReference type="SUPFAM" id="SSF47384">
    <property type="entry name" value="Homodimeric domain of signal transducing histidine kinase"/>
    <property type="match status" value="1"/>
</dbReference>
<dbReference type="InterPro" id="IPR003660">
    <property type="entry name" value="HAMP_dom"/>
</dbReference>
<keyword evidence="6 11" id="KW-0812">Transmembrane</keyword>
<evidence type="ECO:0000259" key="12">
    <source>
        <dbReference type="PROSITE" id="PS50109"/>
    </source>
</evidence>
<evidence type="ECO:0000256" key="6">
    <source>
        <dbReference type="ARBA" id="ARBA00022692"/>
    </source>
</evidence>
<dbReference type="EMBL" id="JAEHFV010000002">
    <property type="protein sequence ID" value="MBK0369311.1"/>
    <property type="molecule type" value="Genomic_DNA"/>
</dbReference>
<dbReference type="Pfam" id="PF02518">
    <property type="entry name" value="HATPase_c"/>
    <property type="match status" value="1"/>
</dbReference>
<keyword evidence="15" id="KW-1185">Reference proteome</keyword>
<accession>A0A934PJJ6</accession>